<comment type="similarity">
    <text evidence="3 11 12">Belongs to the cullin family.</text>
</comment>
<dbReference type="GeneID" id="121131996"/>
<keyword evidence="4" id="KW-1017">Isopeptide bond</keyword>
<dbReference type="AlphaFoldDB" id="A0A0K2UTU7"/>
<evidence type="ECO:0000313" key="14">
    <source>
        <dbReference type="EMBL" id="CDW41460.1"/>
    </source>
</evidence>
<accession>A0A0K2UTU7</accession>
<dbReference type="SUPFAM" id="SSF74788">
    <property type="entry name" value="Cullin repeat-like"/>
    <property type="match status" value="1"/>
</dbReference>
<evidence type="ECO:0000256" key="11">
    <source>
        <dbReference type="PROSITE-ProRule" id="PRU00330"/>
    </source>
</evidence>
<dbReference type="FunFam" id="1.10.10.10:FF:000014">
    <property type="entry name" value="Cullin 1"/>
    <property type="match status" value="1"/>
</dbReference>
<evidence type="ECO:0000256" key="3">
    <source>
        <dbReference type="ARBA" id="ARBA00006019"/>
    </source>
</evidence>
<dbReference type="Gene3D" id="1.10.10.10">
    <property type="entry name" value="Winged helix-like DNA-binding domain superfamily/Winged helix DNA-binding domain"/>
    <property type="match status" value="2"/>
</dbReference>
<dbReference type="PROSITE" id="PS01256">
    <property type="entry name" value="CULLIN_1"/>
    <property type="match status" value="1"/>
</dbReference>
<evidence type="ECO:0000256" key="5">
    <source>
        <dbReference type="ARBA" id="ARBA00022553"/>
    </source>
</evidence>
<keyword evidence="7" id="KW-0832">Ubl conjugation</keyword>
<dbReference type="InterPro" id="IPR045093">
    <property type="entry name" value="Cullin"/>
</dbReference>
<dbReference type="Pfam" id="PF10557">
    <property type="entry name" value="Cullin_Nedd8"/>
    <property type="match status" value="1"/>
</dbReference>
<comment type="pathway">
    <text evidence="2">Protein modification; protein ubiquitination.</text>
</comment>
<keyword evidence="8" id="KW-0007">Acetylation</keyword>
<sequence length="750" mass="87452">MSLRPRRVDFDTTWSELRETVKGVITLSHVPRDVWNDRFMDVYSLCVAYPEPLADRLYRETKCFLEEHFYELLLKVLQAGRDELLHNYHEAWKEFSQGIDYLHMLYSYLNNQHIRKQKISDAELTYGSVSINPGEQMKEIGELGLEIWRRKMIEPVQDELVRLLLDGIQYDRLNENGSTGQIKFQSDAVIKGVINSFVSVEEFKRRGNLELYETIFEKPFLAATGEFYKNEASKLLQEGSVSQYMEKVIQKIESENKRSIKFLYPTSYSKVTNECEQRMVGDHIELLHSECKPMVERELKEDLSNMYRLLKPISGAQDVLLEEIQNHIKNQGLKSISNLKGHSIAKDFVENVLEVHHKYKELITTVFNGDQPYMGTLDKACTAIINHRQSKQLPKSPELLARYCDGLLKKSQKGISENEIDDKLNASITVFKYLDDKDVFQKFYARNLGKRLIYQQSHSMDLEEGMINRLKQACGYEFTNKFHRMFTDISLAEDLNNKFTNYLQKESIELGINYFVRVLQQGAWPLSQNGLCPLAIPIELEKTVQMFEQFYTKQFSGRKLTWLHHLSSGDVKIGYLAKTYIINMSTFQMAILLCFENADSLEYKELLEATKMSEEQFPRNLQSLLDAKLLDCDTGEIDINSIITLNMNYTNKRTKFRITRTLQNETPQEVEHTHQAVEEDRKMYLQATIVRTMKSRKVLKHNLLIQEVLSQSRGRFAPQVNMIKKCIESLIDKAYIERTPNGNDEYSYMA</sequence>
<feature type="domain" description="Cullin family profile" evidence="13">
    <location>
        <begin position="395"/>
        <end position="625"/>
    </location>
</feature>
<keyword evidence="6" id="KW-0833">Ubl conjugation pathway</keyword>
<keyword evidence="5" id="KW-0597">Phosphoprotein</keyword>
<evidence type="ECO:0000256" key="8">
    <source>
        <dbReference type="ARBA" id="ARBA00022990"/>
    </source>
</evidence>
<dbReference type="InterPro" id="IPR016159">
    <property type="entry name" value="Cullin_repeat-like_dom_sf"/>
</dbReference>
<dbReference type="InterPro" id="IPR059120">
    <property type="entry name" value="Cullin-like_AB"/>
</dbReference>
<dbReference type="SUPFAM" id="SSF46785">
    <property type="entry name" value="Winged helix' DNA-binding domain"/>
    <property type="match status" value="1"/>
</dbReference>
<dbReference type="SUPFAM" id="SSF75632">
    <property type="entry name" value="Cullin homology domain"/>
    <property type="match status" value="1"/>
</dbReference>
<proteinExistence type="inferred from homology"/>
<evidence type="ECO:0000256" key="10">
    <source>
        <dbReference type="ARBA" id="ARBA00069610"/>
    </source>
</evidence>
<dbReference type="GO" id="GO:0006511">
    <property type="term" value="P:ubiquitin-dependent protein catabolic process"/>
    <property type="evidence" value="ECO:0007669"/>
    <property type="project" value="InterPro"/>
</dbReference>
<dbReference type="FunFam" id="1.20.1310.10:FF:000022">
    <property type="entry name" value="Cullin-2 isoform 2"/>
    <property type="match status" value="1"/>
</dbReference>
<evidence type="ECO:0000256" key="2">
    <source>
        <dbReference type="ARBA" id="ARBA00004906"/>
    </source>
</evidence>
<comment type="subcellular location">
    <subcellularLocation>
        <location evidence="1">Nucleus</location>
    </subcellularLocation>
</comment>
<protein>
    <recommendedName>
        <fullName evidence="10">Cullin-2</fullName>
    </recommendedName>
</protein>
<dbReference type="Gene3D" id="4.10.1030.10">
    <property type="entry name" value="Ring Box Chain A, domain 5"/>
    <property type="match status" value="1"/>
</dbReference>
<dbReference type="RefSeq" id="XP_040583361.1">
    <property type="nucleotide sequence ID" value="XM_040727427.2"/>
</dbReference>
<evidence type="ECO:0000256" key="4">
    <source>
        <dbReference type="ARBA" id="ARBA00022499"/>
    </source>
</evidence>
<evidence type="ECO:0000256" key="12">
    <source>
        <dbReference type="RuleBase" id="RU003829"/>
    </source>
</evidence>
<dbReference type="Pfam" id="PF26557">
    <property type="entry name" value="Cullin_AB"/>
    <property type="match status" value="1"/>
</dbReference>
<dbReference type="KEGG" id="lsm:121131996"/>
<dbReference type="FunFam" id="1.20.1310.10:FF:000012">
    <property type="entry name" value="Cullin 2"/>
    <property type="match status" value="1"/>
</dbReference>
<dbReference type="SMART" id="SM00182">
    <property type="entry name" value="CULLIN"/>
    <property type="match status" value="1"/>
</dbReference>
<dbReference type="CTD" id="8453"/>
<dbReference type="OrthoDB" id="27073at2759"/>
<dbReference type="FunFam" id="1.20.1310.10:FF:000016">
    <property type="entry name" value="Cullin 2"/>
    <property type="match status" value="1"/>
</dbReference>
<evidence type="ECO:0000256" key="1">
    <source>
        <dbReference type="ARBA" id="ARBA00004123"/>
    </source>
</evidence>
<reference evidence="14" key="1">
    <citation type="submission" date="2014-05" db="EMBL/GenBank/DDBJ databases">
        <authorList>
            <person name="Chronopoulou M."/>
        </authorList>
    </citation>
    <scope>NUCLEOTIDE SEQUENCE</scope>
    <source>
        <tissue evidence="14">Whole organism</tissue>
    </source>
</reference>
<dbReference type="InterPro" id="IPR036390">
    <property type="entry name" value="WH_DNA-bd_sf"/>
</dbReference>
<evidence type="ECO:0000256" key="7">
    <source>
        <dbReference type="ARBA" id="ARBA00022843"/>
    </source>
</evidence>
<dbReference type="GO" id="GO:0031625">
    <property type="term" value="F:ubiquitin protein ligase binding"/>
    <property type="evidence" value="ECO:0007669"/>
    <property type="project" value="InterPro"/>
</dbReference>
<dbReference type="SMART" id="SM00884">
    <property type="entry name" value="Cullin_Nedd8"/>
    <property type="match status" value="1"/>
</dbReference>
<dbReference type="GO" id="GO:0031981">
    <property type="term" value="C:nuclear lumen"/>
    <property type="evidence" value="ECO:0007669"/>
    <property type="project" value="UniProtKB-ARBA"/>
</dbReference>
<dbReference type="InterPro" id="IPR016157">
    <property type="entry name" value="Cullin_CS"/>
</dbReference>
<evidence type="ECO:0000259" key="13">
    <source>
        <dbReference type="PROSITE" id="PS50069"/>
    </source>
</evidence>
<dbReference type="InterPro" id="IPR019559">
    <property type="entry name" value="Cullin_neddylation_domain"/>
</dbReference>
<organism evidence="14">
    <name type="scientific">Lepeophtheirus salmonis</name>
    <name type="common">Salmon louse</name>
    <name type="synonym">Caligus salmonis</name>
    <dbReference type="NCBI Taxonomy" id="72036"/>
    <lineage>
        <taxon>Eukaryota</taxon>
        <taxon>Metazoa</taxon>
        <taxon>Ecdysozoa</taxon>
        <taxon>Arthropoda</taxon>
        <taxon>Crustacea</taxon>
        <taxon>Multicrustacea</taxon>
        <taxon>Hexanauplia</taxon>
        <taxon>Copepoda</taxon>
        <taxon>Siphonostomatoida</taxon>
        <taxon>Caligidae</taxon>
        <taxon>Lepeophtheirus</taxon>
    </lineage>
</organism>
<dbReference type="InterPro" id="IPR036317">
    <property type="entry name" value="Cullin_homology_sf"/>
</dbReference>
<name>A0A0K2UTU7_LEPSM</name>
<dbReference type="InterPro" id="IPR036388">
    <property type="entry name" value="WH-like_DNA-bd_sf"/>
</dbReference>
<dbReference type="Pfam" id="PF00888">
    <property type="entry name" value="Cullin"/>
    <property type="match status" value="1"/>
</dbReference>
<evidence type="ECO:0000256" key="6">
    <source>
        <dbReference type="ARBA" id="ARBA00022786"/>
    </source>
</evidence>
<dbReference type="GO" id="GO:0031462">
    <property type="term" value="C:Cul2-RING ubiquitin ligase complex"/>
    <property type="evidence" value="ECO:0007669"/>
    <property type="project" value="UniProtKB-ARBA"/>
</dbReference>
<dbReference type="InterPro" id="IPR016158">
    <property type="entry name" value="Cullin_homology"/>
</dbReference>
<dbReference type="PROSITE" id="PS50069">
    <property type="entry name" value="CULLIN_2"/>
    <property type="match status" value="1"/>
</dbReference>
<dbReference type="PANTHER" id="PTHR11932">
    <property type="entry name" value="CULLIN"/>
    <property type="match status" value="1"/>
</dbReference>
<dbReference type="InterPro" id="IPR001373">
    <property type="entry name" value="Cullin_N"/>
</dbReference>
<dbReference type="EMBL" id="HACA01024099">
    <property type="protein sequence ID" value="CDW41460.1"/>
    <property type="molecule type" value="Transcribed_RNA"/>
</dbReference>
<keyword evidence="9" id="KW-0539">Nucleus</keyword>
<evidence type="ECO:0000256" key="9">
    <source>
        <dbReference type="ARBA" id="ARBA00023242"/>
    </source>
</evidence>
<dbReference type="Gene3D" id="1.20.1310.10">
    <property type="entry name" value="Cullin Repeats"/>
    <property type="match status" value="4"/>
</dbReference>